<organism evidence="2 3">
    <name type="scientific">Drosophila yakuba</name>
    <name type="common">Fruit fly</name>
    <dbReference type="NCBI Taxonomy" id="7245"/>
    <lineage>
        <taxon>Eukaryota</taxon>
        <taxon>Metazoa</taxon>
        <taxon>Ecdysozoa</taxon>
        <taxon>Arthropoda</taxon>
        <taxon>Hexapoda</taxon>
        <taxon>Insecta</taxon>
        <taxon>Pterygota</taxon>
        <taxon>Neoptera</taxon>
        <taxon>Endopterygota</taxon>
        <taxon>Diptera</taxon>
        <taxon>Brachycera</taxon>
        <taxon>Muscomorpha</taxon>
        <taxon>Ephydroidea</taxon>
        <taxon>Drosophilidae</taxon>
        <taxon>Drosophila</taxon>
        <taxon>Sophophora</taxon>
    </lineage>
</organism>
<dbReference type="OrthoDB" id="7844357at2759"/>
<keyword evidence="3" id="KW-1185">Reference proteome</keyword>
<evidence type="ECO:0000313" key="3">
    <source>
        <dbReference type="Proteomes" id="UP000002282"/>
    </source>
</evidence>
<evidence type="ECO:0000256" key="1">
    <source>
        <dbReference type="SAM" id="SignalP"/>
    </source>
</evidence>
<accession>B4PBG4</accession>
<dbReference type="AlphaFoldDB" id="B4PBG4"/>
<proteinExistence type="predicted"/>
<dbReference type="EMBL" id="CM000158">
    <property type="protein sequence ID" value="EDW90478.2"/>
    <property type="molecule type" value="Genomic_DNA"/>
</dbReference>
<feature type="signal peptide" evidence="1">
    <location>
        <begin position="1"/>
        <end position="26"/>
    </location>
</feature>
<evidence type="ECO:0000313" key="2">
    <source>
        <dbReference type="EMBL" id="EDW90478.2"/>
    </source>
</evidence>
<reference evidence="2 3" key="2">
    <citation type="journal article" date="2007" name="PLoS Biol.">
        <title>Principles of genome evolution in the Drosophila melanogaster species group.</title>
        <authorList>
            <person name="Ranz J.M."/>
            <person name="Maurin D."/>
            <person name="Chan Y.S."/>
            <person name="von Grotthuss M."/>
            <person name="Hillier L.W."/>
            <person name="Roote J."/>
            <person name="Ashburner M."/>
            <person name="Bergman C.M."/>
        </authorList>
    </citation>
    <scope>NUCLEOTIDE SEQUENCE [LARGE SCALE GENOMIC DNA]</scope>
    <source>
        <strain evidence="3">Tai18E2 / Tucson 14021-0261.01</strain>
    </source>
</reference>
<gene>
    <name evidence="2" type="primary">Dyak\GE12618</name>
    <name evidence="2" type="synonym">dyak_GLEANR_12857</name>
    <name evidence="2" type="synonym">GE12618</name>
    <name evidence="2" type="ORF">Dyak_GE12618</name>
</gene>
<sequence>MQFEIMTSKITWTFLFAIAALQHSLAAPPINRWQLQFEVSNELFQMVTDAMEQLRKVFQLVIDEAELILPPDSNGNILKELKEFVAALDTLDFDDSFELNRLEDALEELESIISIAGSKEFESEADEVVVQLFIQHGVEDLEHILEKNLETTLKSVEQKVEKYMSTWSDSRLARNSDLVKQFNEFKNEKDVYEKLDKLSNSDFI</sequence>
<keyword evidence="1" id="KW-0732">Signal</keyword>
<dbReference type="HOGENOM" id="CLU_132264_0_0_1"/>
<name>B4PBG4_DROYA</name>
<protein>
    <submittedName>
        <fullName evidence="2">Uncharacterized protein</fullName>
    </submittedName>
</protein>
<dbReference type="KEGG" id="dya:Dyak_GE12618"/>
<dbReference type="Proteomes" id="UP000002282">
    <property type="component" value="Chromosome 2R"/>
</dbReference>
<dbReference type="GO" id="GO:0007608">
    <property type="term" value="P:sensory perception of smell"/>
    <property type="evidence" value="ECO:0007669"/>
    <property type="project" value="EnsemblMetazoa"/>
</dbReference>
<reference evidence="2 3" key="1">
    <citation type="journal article" date="2007" name="Nature">
        <title>Evolution of genes and genomes on the Drosophila phylogeny.</title>
        <authorList>
            <consortium name="Drosophila 12 Genomes Consortium"/>
            <person name="Clark A.G."/>
            <person name="Eisen M.B."/>
            <person name="Smith D.R."/>
            <person name="Bergman C.M."/>
            <person name="Oliver B."/>
            <person name="Markow T.A."/>
            <person name="Kaufman T.C."/>
            <person name="Kellis M."/>
            <person name="Gelbart W."/>
            <person name="Iyer V.N."/>
            <person name="Pollard D.A."/>
            <person name="Sackton T.B."/>
            <person name="Larracuente A.M."/>
            <person name="Singh N.D."/>
            <person name="Abad J.P."/>
            <person name="Abt D.N."/>
            <person name="Adryan B."/>
            <person name="Aguade M."/>
            <person name="Akashi H."/>
            <person name="Anderson W.W."/>
            <person name="Aquadro C.F."/>
            <person name="Ardell D.H."/>
            <person name="Arguello R."/>
            <person name="Artieri C.G."/>
            <person name="Barbash D.A."/>
            <person name="Barker D."/>
            <person name="Barsanti P."/>
            <person name="Batterham P."/>
            <person name="Batzoglou S."/>
            <person name="Begun D."/>
            <person name="Bhutkar A."/>
            <person name="Blanco E."/>
            <person name="Bosak S.A."/>
            <person name="Bradley R.K."/>
            <person name="Brand A.D."/>
            <person name="Brent M.R."/>
            <person name="Brooks A.N."/>
            <person name="Brown R.H."/>
            <person name="Butlin R.K."/>
            <person name="Caggese C."/>
            <person name="Calvi B.R."/>
            <person name="Bernardo de Carvalho A."/>
            <person name="Caspi A."/>
            <person name="Castrezana S."/>
            <person name="Celniker S.E."/>
            <person name="Chang J.L."/>
            <person name="Chapple C."/>
            <person name="Chatterji S."/>
            <person name="Chinwalla A."/>
            <person name="Civetta A."/>
            <person name="Clifton S.W."/>
            <person name="Comeron J.M."/>
            <person name="Costello J.C."/>
            <person name="Coyne J.A."/>
            <person name="Daub J."/>
            <person name="David R.G."/>
            <person name="Delcher A.L."/>
            <person name="Delehaunty K."/>
            <person name="Do C.B."/>
            <person name="Ebling H."/>
            <person name="Edwards K."/>
            <person name="Eickbush T."/>
            <person name="Evans J.D."/>
            <person name="Filipski A."/>
            <person name="Findeiss S."/>
            <person name="Freyhult E."/>
            <person name="Fulton L."/>
            <person name="Fulton R."/>
            <person name="Garcia A.C."/>
            <person name="Gardiner A."/>
            <person name="Garfield D.A."/>
            <person name="Garvin B.E."/>
            <person name="Gibson G."/>
            <person name="Gilbert D."/>
            <person name="Gnerre S."/>
            <person name="Godfrey J."/>
            <person name="Good R."/>
            <person name="Gotea V."/>
            <person name="Gravely B."/>
            <person name="Greenberg A.J."/>
            <person name="Griffiths-Jones S."/>
            <person name="Gross S."/>
            <person name="Guigo R."/>
            <person name="Gustafson E.A."/>
            <person name="Haerty W."/>
            <person name="Hahn M.W."/>
            <person name="Halligan D.L."/>
            <person name="Halpern A.L."/>
            <person name="Halter G.M."/>
            <person name="Han M.V."/>
            <person name="Heger A."/>
            <person name="Hillier L."/>
            <person name="Hinrichs A.S."/>
            <person name="Holmes I."/>
            <person name="Hoskins R.A."/>
            <person name="Hubisz M.J."/>
            <person name="Hultmark D."/>
            <person name="Huntley M.A."/>
            <person name="Jaffe D.B."/>
            <person name="Jagadeeshan S."/>
            <person name="Jeck W.R."/>
            <person name="Johnson J."/>
            <person name="Jones C.D."/>
            <person name="Jordan W.C."/>
            <person name="Karpen G.H."/>
            <person name="Kataoka E."/>
            <person name="Keightley P.D."/>
            <person name="Kheradpour P."/>
            <person name="Kirkness E.F."/>
            <person name="Koerich L.B."/>
            <person name="Kristiansen K."/>
            <person name="Kudrna D."/>
            <person name="Kulathinal R.J."/>
            <person name="Kumar S."/>
            <person name="Kwok R."/>
            <person name="Lander E."/>
            <person name="Langley C.H."/>
            <person name="Lapoint R."/>
            <person name="Lazzaro B.P."/>
            <person name="Lee S.J."/>
            <person name="Levesque L."/>
            <person name="Li R."/>
            <person name="Lin C.F."/>
            <person name="Lin M.F."/>
            <person name="Lindblad-Toh K."/>
            <person name="Llopart A."/>
            <person name="Long M."/>
            <person name="Low L."/>
            <person name="Lozovsky E."/>
            <person name="Lu J."/>
            <person name="Luo M."/>
            <person name="Machado C.A."/>
            <person name="Makalowski W."/>
            <person name="Marzo M."/>
            <person name="Matsuda M."/>
            <person name="Matzkin L."/>
            <person name="McAllister B."/>
            <person name="McBride C.S."/>
            <person name="McKernan B."/>
            <person name="McKernan K."/>
            <person name="Mendez-Lago M."/>
            <person name="Minx P."/>
            <person name="Mollenhauer M.U."/>
            <person name="Montooth K."/>
            <person name="Mount S.M."/>
            <person name="Mu X."/>
            <person name="Myers E."/>
            <person name="Negre B."/>
            <person name="Newfeld S."/>
            <person name="Nielsen R."/>
            <person name="Noor M.A."/>
            <person name="O'Grady P."/>
            <person name="Pachter L."/>
            <person name="Papaceit M."/>
            <person name="Parisi M.J."/>
            <person name="Parisi M."/>
            <person name="Parts L."/>
            <person name="Pedersen J.S."/>
            <person name="Pesole G."/>
            <person name="Phillippy A.M."/>
            <person name="Ponting C.P."/>
            <person name="Pop M."/>
            <person name="Porcelli D."/>
            <person name="Powell J.R."/>
            <person name="Prohaska S."/>
            <person name="Pruitt K."/>
            <person name="Puig M."/>
            <person name="Quesneville H."/>
            <person name="Ram K.R."/>
            <person name="Rand D."/>
            <person name="Rasmussen M.D."/>
            <person name="Reed L.K."/>
            <person name="Reenan R."/>
            <person name="Reily A."/>
            <person name="Remington K.A."/>
            <person name="Rieger T.T."/>
            <person name="Ritchie M.G."/>
            <person name="Robin C."/>
            <person name="Rogers Y.H."/>
            <person name="Rohde C."/>
            <person name="Rozas J."/>
            <person name="Rubenfield M.J."/>
            <person name="Ruiz A."/>
            <person name="Russo S."/>
            <person name="Salzberg S.L."/>
            <person name="Sanchez-Gracia A."/>
            <person name="Saranga D.J."/>
            <person name="Sato H."/>
            <person name="Schaeffer S.W."/>
            <person name="Schatz M.C."/>
            <person name="Schlenke T."/>
            <person name="Schwartz R."/>
            <person name="Segarra C."/>
            <person name="Singh R.S."/>
            <person name="Sirot L."/>
            <person name="Sirota M."/>
            <person name="Sisneros N.B."/>
            <person name="Smith C.D."/>
            <person name="Smith T.F."/>
            <person name="Spieth J."/>
            <person name="Stage D.E."/>
            <person name="Stark A."/>
            <person name="Stephan W."/>
            <person name="Strausberg R.L."/>
            <person name="Strempel S."/>
            <person name="Sturgill D."/>
            <person name="Sutton G."/>
            <person name="Sutton G.G."/>
            <person name="Tao W."/>
            <person name="Teichmann S."/>
            <person name="Tobari Y.N."/>
            <person name="Tomimura Y."/>
            <person name="Tsolas J.M."/>
            <person name="Valente V.L."/>
            <person name="Venter E."/>
            <person name="Venter J.C."/>
            <person name="Vicario S."/>
            <person name="Vieira F.G."/>
            <person name="Vilella A.J."/>
            <person name="Villasante A."/>
            <person name="Walenz B."/>
            <person name="Wang J."/>
            <person name="Wasserman M."/>
            <person name="Watts T."/>
            <person name="Wilson D."/>
            <person name="Wilson R.K."/>
            <person name="Wing R.A."/>
            <person name="Wolfner M.F."/>
            <person name="Wong A."/>
            <person name="Wong G.K."/>
            <person name="Wu C.I."/>
            <person name="Wu G."/>
            <person name="Yamamoto D."/>
            <person name="Yang H.P."/>
            <person name="Yang S.P."/>
            <person name="Yorke J.A."/>
            <person name="Yoshida K."/>
            <person name="Zdobnov E."/>
            <person name="Zhang P."/>
            <person name="Zhang Y."/>
            <person name="Zimin A.V."/>
            <person name="Baldwin J."/>
            <person name="Abdouelleil A."/>
            <person name="Abdulkadir J."/>
            <person name="Abebe A."/>
            <person name="Abera B."/>
            <person name="Abreu J."/>
            <person name="Acer S.C."/>
            <person name="Aftuck L."/>
            <person name="Alexander A."/>
            <person name="An P."/>
            <person name="Anderson E."/>
            <person name="Anderson S."/>
            <person name="Arachi H."/>
            <person name="Azer M."/>
            <person name="Bachantsang P."/>
            <person name="Barry A."/>
            <person name="Bayul T."/>
            <person name="Berlin A."/>
            <person name="Bessette D."/>
            <person name="Bloom T."/>
            <person name="Blye J."/>
            <person name="Boguslavskiy L."/>
            <person name="Bonnet C."/>
            <person name="Boukhgalter B."/>
            <person name="Bourzgui I."/>
            <person name="Brown A."/>
            <person name="Cahill P."/>
            <person name="Channer S."/>
            <person name="Cheshatsang Y."/>
            <person name="Chuda L."/>
            <person name="Citroen M."/>
            <person name="Collymore A."/>
            <person name="Cooke P."/>
            <person name="Costello M."/>
            <person name="D'Aco K."/>
            <person name="Daza R."/>
            <person name="De Haan G."/>
            <person name="DeGray S."/>
            <person name="DeMaso C."/>
            <person name="Dhargay N."/>
            <person name="Dooley K."/>
            <person name="Dooley E."/>
            <person name="Doricent M."/>
            <person name="Dorje P."/>
            <person name="Dorjee K."/>
            <person name="Dupes A."/>
            <person name="Elong R."/>
            <person name="Falk J."/>
            <person name="Farina A."/>
            <person name="Faro S."/>
            <person name="Ferguson D."/>
            <person name="Fisher S."/>
            <person name="Foley C.D."/>
            <person name="Franke A."/>
            <person name="Friedrich D."/>
            <person name="Gadbois L."/>
            <person name="Gearin G."/>
            <person name="Gearin C.R."/>
            <person name="Giannoukos G."/>
            <person name="Goode T."/>
            <person name="Graham J."/>
            <person name="Grandbois E."/>
            <person name="Grewal S."/>
            <person name="Gyaltsen K."/>
            <person name="Hafez N."/>
            <person name="Hagos B."/>
            <person name="Hall J."/>
            <person name="Henson C."/>
            <person name="Hollinger A."/>
            <person name="Honan T."/>
            <person name="Huard M.D."/>
            <person name="Hughes L."/>
            <person name="Hurhula B."/>
            <person name="Husby M.E."/>
            <person name="Kamat A."/>
            <person name="Kanga B."/>
            <person name="Kashin S."/>
            <person name="Khazanovich D."/>
            <person name="Kisner P."/>
            <person name="Lance K."/>
            <person name="Lara M."/>
            <person name="Lee W."/>
            <person name="Lennon N."/>
            <person name="Letendre F."/>
            <person name="LeVine R."/>
            <person name="Lipovsky A."/>
            <person name="Liu X."/>
            <person name="Liu J."/>
            <person name="Liu S."/>
            <person name="Lokyitsang T."/>
            <person name="Lokyitsang Y."/>
            <person name="Lubonja R."/>
            <person name="Lui A."/>
            <person name="MacDonald P."/>
            <person name="Magnisalis V."/>
            <person name="Maru K."/>
            <person name="Matthews C."/>
            <person name="McCusker W."/>
            <person name="McDonough S."/>
            <person name="Mehta T."/>
            <person name="Meldrim J."/>
            <person name="Meneus L."/>
            <person name="Mihai O."/>
            <person name="Mihalev A."/>
            <person name="Mihova T."/>
            <person name="Mittelman R."/>
            <person name="Mlenga V."/>
            <person name="Montmayeur A."/>
            <person name="Mulrain L."/>
            <person name="Navidi A."/>
            <person name="Naylor J."/>
            <person name="Negash T."/>
            <person name="Nguyen T."/>
            <person name="Nguyen N."/>
            <person name="Nicol R."/>
            <person name="Norbu C."/>
            <person name="Norbu N."/>
            <person name="Novod N."/>
            <person name="O'Neill B."/>
            <person name="Osman S."/>
            <person name="Markiewicz E."/>
            <person name="Oyono O.L."/>
            <person name="Patti C."/>
            <person name="Phunkhang P."/>
            <person name="Pierre F."/>
            <person name="Priest M."/>
            <person name="Raghuraman S."/>
            <person name="Rege F."/>
            <person name="Reyes R."/>
            <person name="Rise C."/>
            <person name="Rogov P."/>
            <person name="Ross K."/>
            <person name="Ryan E."/>
            <person name="Settipalli S."/>
            <person name="Shea T."/>
            <person name="Sherpa N."/>
            <person name="Shi L."/>
            <person name="Shih D."/>
            <person name="Sparrow T."/>
            <person name="Spaulding J."/>
            <person name="Stalker J."/>
            <person name="Stange-Thomann N."/>
            <person name="Stavropoulos S."/>
            <person name="Stone C."/>
            <person name="Strader C."/>
            <person name="Tesfaye S."/>
            <person name="Thomson T."/>
            <person name="Thoulutsang Y."/>
            <person name="Thoulutsang D."/>
            <person name="Topham K."/>
            <person name="Topping I."/>
            <person name="Tsamla T."/>
            <person name="Vassiliev H."/>
            <person name="Vo A."/>
            <person name="Wangchuk T."/>
            <person name="Wangdi T."/>
            <person name="Weiand M."/>
            <person name="Wilkinson J."/>
            <person name="Wilson A."/>
            <person name="Yadav S."/>
            <person name="Young G."/>
            <person name="Yu Q."/>
            <person name="Zembek L."/>
            <person name="Zhong D."/>
            <person name="Zimmer A."/>
            <person name="Zwirko Z."/>
            <person name="Jaffe D.B."/>
            <person name="Alvarez P."/>
            <person name="Brockman W."/>
            <person name="Butler J."/>
            <person name="Chin C."/>
            <person name="Gnerre S."/>
            <person name="Grabherr M."/>
            <person name="Kleber M."/>
            <person name="Mauceli E."/>
            <person name="MacCallum I."/>
        </authorList>
    </citation>
    <scope>NUCLEOTIDE SEQUENCE [LARGE SCALE GENOMIC DNA]</scope>
    <source>
        <strain evidence="3">Tai18E2 / Tucson 14021-0261.01</strain>
    </source>
</reference>
<dbReference type="GO" id="GO:0005634">
    <property type="term" value="C:nucleus"/>
    <property type="evidence" value="ECO:0007669"/>
    <property type="project" value="EnsemblMetazoa"/>
</dbReference>
<feature type="chain" id="PRO_5006458844" evidence="1">
    <location>
        <begin position="27"/>
        <end position="204"/>
    </location>
</feature>